<reference evidence="3 7" key="3">
    <citation type="submission" date="2020-04" db="EMBL/GenBank/DDBJ databases">
        <title>A novel gut-associated lysogenic phage, Bacteroides phage BV01, alters the host transcriptome and bile acid metabolism in Bacteroides vulgatus.</title>
        <authorList>
            <person name="Campbell D.E."/>
            <person name="Ly L."/>
            <person name="Ridlon J.M."/>
            <person name="Hsiao A."/>
            <person name="Degnan P.H."/>
        </authorList>
    </citation>
    <scope>NUCLEOTIDE SEQUENCE [LARGE SCALE GENOMIC DNA]</scope>
    <source>
        <strain evidence="3 7">VPI-BV8526</strain>
    </source>
</reference>
<keyword evidence="2" id="KW-0378">Hydrolase</keyword>
<sequence length="195" mass="22992">MNYKFDGSKVFFTSDTHFYHGNIIRFCNRPFEDVEMMNETIISNWNNTVGLDDTVFHLGDFCLGGSAEWTKILDRLNGKIYLILGNHDLKNLRQGYVDRFEHVTMQMHIEVDKQKIYLNHYPFLCFDGGYKDVWQLFGHVHTRKNNTGIDAARLQYLYPTQYDVGVDNNNFMPVSFAQMKIIIEKQVEQLKMKEQ</sequence>
<accession>A0A174D1G1</accession>
<dbReference type="Gene3D" id="3.60.21.10">
    <property type="match status" value="1"/>
</dbReference>
<protein>
    <submittedName>
        <fullName evidence="3">Metallophosphatase</fullName>
    </submittedName>
    <submittedName>
        <fullName evidence="2">Predicted phosphoesterase or phosphohydrolase</fullName>
    </submittedName>
</protein>
<evidence type="ECO:0000313" key="7">
    <source>
        <dbReference type="Proteomes" id="UP000583639"/>
    </source>
</evidence>
<reference evidence="2 5" key="1">
    <citation type="submission" date="2015-09" db="EMBL/GenBank/DDBJ databases">
        <authorList>
            <consortium name="Pathogen Informatics"/>
        </authorList>
    </citation>
    <scope>NUCLEOTIDE SEQUENCE [LARGE SCALE GENOMIC DNA]</scope>
    <source>
        <strain evidence="2 5">2789STDY5834842</strain>
    </source>
</reference>
<organism evidence="2 5">
    <name type="scientific">Phocaeicola vulgatus</name>
    <name type="common">Bacteroides vulgatus</name>
    <dbReference type="NCBI Taxonomy" id="821"/>
    <lineage>
        <taxon>Bacteria</taxon>
        <taxon>Pseudomonadati</taxon>
        <taxon>Bacteroidota</taxon>
        <taxon>Bacteroidia</taxon>
        <taxon>Bacteroidales</taxon>
        <taxon>Bacteroidaceae</taxon>
        <taxon>Phocaeicola</taxon>
    </lineage>
</organism>
<dbReference type="Proteomes" id="UP000095333">
    <property type="component" value="Unassembled WGS sequence"/>
</dbReference>
<dbReference type="EMBL" id="QRYT01000041">
    <property type="protein sequence ID" value="RGV06090.1"/>
    <property type="molecule type" value="Genomic_DNA"/>
</dbReference>
<dbReference type="SUPFAM" id="SSF56300">
    <property type="entry name" value="Metallo-dependent phosphatases"/>
    <property type="match status" value="1"/>
</dbReference>
<dbReference type="Pfam" id="PF00149">
    <property type="entry name" value="Metallophos"/>
    <property type="match status" value="1"/>
</dbReference>
<dbReference type="Proteomes" id="UP000285379">
    <property type="component" value="Unassembled WGS sequence"/>
</dbReference>
<gene>
    <name evidence="4" type="ORF">DWW27_15660</name>
    <name evidence="2" type="ORF">ERS852457_01485</name>
    <name evidence="3" type="ORF">HKQ55_06235</name>
</gene>
<evidence type="ECO:0000259" key="1">
    <source>
        <dbReference type="Pfam" id="PF00149"/>
    </source>
</evidence>
<dbReference type="AlphaFoldDB" id="A0A174D1G1"/>
<dbReference type="CDD" id="cd07390">
    <property type="entry name" value="MPP_AQ1575"/>
    <property type="match status" value="1"/>
</dbReference>
<evidence type="ECO:0000313" key="3">
    <source>
        <dbReference type="EMBL" id="NMW39758.1"/>
    </source>
</evidence>
<name>A0A174D1G1_PHOVU</name>
<dbReference type="GeneID" id="78341123"/>
<dbReference type="EMBL" id="CYZI01000006">
    <property type="protein sequence ID" value="CUO18139.1"/>
    <property type="molecule type" value="Genomic_DNA"/>
</dbReference>
<dbReference type="InterPro" id="IPR029052">
    <property type="entry name" value="Metallo-depent_PP-like"/>
</dbReference>
<evidence type="ECO:0000313" key="4">
    <source>
        <dbReference type="EMBL" id="RGV06090.1"/>
    </source>
</evidence>
<dbReference type="RefSeq" id="WP_021862421.1">
    <property type="nucleotide sequence ID" value="NZ_CP181425.1"/>
</dbReference>
<dbReference type="InterPro" id="IPR004843">
    <property type="entry name" value="Calcineurin-like_PHP"/>
</dbReference>
<dbReference type="EMBL" id="JABDSI010000095">
    <property type="protein sequence ID" value="NMW39758.1"/>
    <property type="molecule type" value="Genomic_DNA"/>
</dbReference>
<proteinExistence type="predicted"/>
<dbReference type="GO" id="GO:0016787">
    <property type="term" value="F:hydrolase activity"/>
    <property type="evidence" value="ECO:0007669"/>
    <property type="project" value="UniProtKB-KW"/>
</dbReference>
<evidence type="ECO:0000313" key="6">
    <source>
        <dbReference type="Proteomes" id="UP000285379"/>
    </source>
</evidence>
<feature type="domain" description="Calcineurin-like phosphoesterase" evidence="1">
    <location>
        <begin position="9"/>
        <end position="139"/>
    </location>
</feature>
<evidence type="ECO:0000313" key="5">
    <source>
        <dbReference type="Proteomes" id="UP000095333"/>
    </source>
</evidence>
<dbReference type="Proteomes" id="UP000583639">
    <property type="component" value="Unassembled WGS sequence"/>
</dbReference>
<evidence type="ECO:0000313" key="2">
    <source>
        <dbReference type="EMBL" id="CUO18139.1"/>
    </source>
</evidence>
<reference evidence="4 6" key="2">
    <citation type="submission" date="2018-08" db="EMBL/GenBank/DDBJ databases">
        <title>A genome reference for cultivated species of the human gut microbiota.</title>
        <authorList>
            <person name="Zou Y."/>
            <person name="Xue W."/>
            <person name="Luo G."/>
        </authorList>
    </citation>
    <scope>NUCLEOTIDE SEQUENCE [LARGE SCALE GENOMIC DNA]</scope>
    <source>
        <strain evidence="4 6">AF14-8</strain>
    </source>
</reference>